<evidence type="ECO:0000313" key="3">
    <source>
        <dbReference type="Proteomes" id="UP000631114"/>
    </source>
</evidence>
<feature type="compositionally biased region" description="Polar residues" evidence="1">
    <location>
        <begin position="624"/>
        <end position="633"/>
    </location>
</feature>
<feature type="region of interest" description="Disordered" evidence="1">
    <location>
        <begin position="818"/>
        <end position="849"/>
    </location>
</feature>
<dbReference type="GO" id="GO:0005759">
    <property type="term" value="C:mitochondrial matrix"/>
    <property type="evidence" value="ECO:0007669"/>
    <property type="project" value="InterPro"/>
</dbReference>
<evidence type="ECO:0008006" key="4">
    <source>
        <dbReference type="Google" id="ProtNLM"/>
    </source>
</evidence>
<dbReference type="InterPro" id="IPR003428">
    <property type="entry name" value="MAM33"/>
</dbReference>
<dbReference type="PANTHER" id="PTHR31365">
    <property type="entry name" value="EXPRESSED PROTEIN"/>
    <property type="match status" value="1"/>
</dbReference>
<keyword evidence="3" id="KW-1185">Reference proteome</keyword>
<evidence type="ECO:0000313" key="2">
    <source>
        <dbReference type="EMBL" id="KAF9595477.1"/>
    </source>
</evidence>
<feature type="region of interest" description="Disordered" evidence="1">
    <location>
        <begin position="959"/>
        <end position="1018"/>
    </location>
</feature>
<comment type="caution">
    <text evidence="2">The sequence shown here is derived from an EMBL/GenBank/DDBJ whole genome shotgun (WGS) entry which is preliminary data.</text>
</comment>
<gene>
    <name evidence="2" type="ORF">IFM89_000395</name>
</gene>
<dbReference type="Pfam" id="PF02330">
    <property type="entry name" value="MAM33"/>
    <property type="match status" value="1"/>
</dbReference>
<feature type="compositionally biased region" description="Basic and acidic residues" evidence="1">
    <location>
        <begin position="835"/>
        <end position="849"/>
    </location>
</feature>
<proteinExistence type="predicted"/>
<evidence type="ECO:0000256" key="1">
    <source>
        <dbReference type="SAM" id="MobiDB-lite"/>
    </source>
</evidence>
<dbReference type="EMBL" id="JADFTS010000007">
    <property type="protein sequence ID" value="KAF9595477.1"/>
    <property type="molecule type" value="Genomic_DNA"/>
</dbReference>
<dbReference type="Gene3D" id="3.10.280.10">
    <property type="entry name" value="Mitochondrial glycoprotein"/>
    <property type="match status" value="1"/>
</dbReference>
<feature type="region of interest" description="Disordered" evidence="1">
    <location>
        <begin position="896"/>
        <end position="942"/>
    </location>
</feature>
<feature type="compositionally biased region" description="Low complexity" evidence="1">
    <location>
        <begin position="911"/>
        <end position="929"/>
    </location>
</feature>
<dbReference type="PANTHER" id="PTHR31365:SF2">
    <property type="entry name" value="OS01G0771100 PROTEIN"/>
    <property type="match status" value="1"/>
</dbReference>
<reference evidence="2 3" key="1">
    <citation type="submission" date="2020-10" db="EMBL/GenBank/DDBJ databases">
        <title>The Coptis chinensis genome and diversification of protoberbering-type alkaloids.</title>
        <authorList>
            <person name="Wang B."/>
            <person name="Shu S."/>
            <person name="Song C."/>
            <person name="Liu Y."/>
        </authorList>
    </citation>
    <scope>NUCLEOTIDE SEQUENCE [LARGE SCALE GENOMIC DNA]</scope>
    <source>
        <strain evidence="2">HL-2020</strain>
        <tissue evidence="2">Leaf</tissue>
    </source>
</reference>
<feature type="compositionally biased region" description="Low complexity" evidence="1">
    <location>
        <begin position="962"/>
        <end position="980"/>
    </location>
</feature>
<dbReference type="AlphaFoldDB" id="A0A835LK60"/>
<dbReference type="OrthoDB" id="278212at2759"/>
<protein>
    <recommendedName>
        <fullName evidence="4">DUF4283 domain-containing protein</fullName>
    </recommendedName>
</protein>
<dbReference type="SUPFAM" id="SSF54529">
    <property type="entry name" value="Mitochondrial glycoprotein MAM33-like"/>
    <property type="match status" value="1"/>
</dbReference>
<name>A0A835LK60_9MAGN</name>
<sequence>MVGVLGLIAVMLRQTGGDTFERLAMHMNKRHKKKMWKKIYTPTLLHPWRTLSKHHSTTVDSILLRSLKDHYTEVSKMAQPPKINPPSPFTIIKGAMDTNGPVLARNYGEDEEITITVMRLADIIPEAAAAFDSDNDDDQINQLFLHVDVSRNGKEDSLNFLCALYPDAMGIHSVSLRPKLQTNQFSADPNKYGGPTFDDLGEKARDALHLYIEERGVNEELFPFLQAWLYVKDHRNLMRWFKTVGSFITVEYVFPNMSILDLEFIPDESEEEEFHRLYLQMESMWKINKFPDEICLDSINEREKKLWEKSLIGLFKFWLEDEQEVRLVLENGPWSVHGFIMSLKQWIPDNPTNNYRFQEFRLWVQIFGLPLERSTWENIHKIGSALGLVVAIDSVSGSDAGNSFSRVQVMYTIKRRMVRLAASFKFGIGIQSRKVLEWDPKAERMNKTAPMDFKMQTNNRKGKFDPFVVLSSEASRCSEAVLVEKMTVTDVGDLPSIVNDIPPNMDVTFSEAPAYERLQSGNSVTTALTKGCQVNVPLSECAQAELMTSGTSPVSGLGLKRDCMDSIPEYADIVLDNMDSGLNSDQLDKGLNEGLEFSSSSILDLSANGLSKGSDLSNMDVGPPQTSDPGLSLSSNEAMISEPSLVFSPAPMDFVFSSLEKPIRSPKFLYPLRAKLSPKDRKSPVSLAQPRISKHAKPRNSDLLVSDSSLRPPSYEKLSGNLTDILKKFGSSRKHVGSKKILRVSGFVFSQKYETNSCILGTSQACTDSFEDIQLYSRKRVVVSTEIFSSEFRKSKKIKMSDNLDSSQGENSLEIDSHIHATPSPDHTPISFDPSTKENDNANKEECKNEERKIMVSFKSKRKAEDFDKEEDVVKGKRLRTQYLFDWDIGGKEIMSSSEDDGSMGITPTPSLSDSTKSHSFSKDSSNPSAFSYGPGDSDSRSSKRLILVDSVLNDSEDSEFLESSSKGLGSSSSGSHGSGDNADEAVCSQGSGSVGSSSNASGHGGYSGSNGLSPSEEESDGYGYLLDELLEGGKKVIECIFFTGLELYKCEFVGLWKFSGGHDYIQAVRGMGSSEAIK</sequence>
<accession>A0A835LK60</accession>
<feature type="region of interest" description="Disordered" evidence="1">
    <location>
        <begin position="680"/>
        <end position="708"/>
    </location>
</feature>
<dbReference type="InterPro" id="IPR036561">
    <property type="entry name" value="MAM33_sf"/>
</dbReference>
<organism evidence="2 3">
    <name type="scientific">Coptis chinensis</name>
    <dbReference type="NCBI Taxonomy" id="261450"/>
    <lineage>
        <taxon>Eukaryota</taxon>
        <taxon>Viridiplantae</taxon>
        <taxon>Streptophyta</taxon>
        <taxon>Embryophyta</taxon>
        <taxon>Tracheophyta</taxon>
        <taxon>Spermatophyta</taxon>
        <taxon>Magnoliopsida</taxon>
        <taxon>Ranunculales</taxon>
        <taxon>Ranunculaceae</taxon>
        <taxon>Coptidoideae</taxon>
        <taxon>Coptis</taxon>
    </lineage>
</organism>
<dbReference type="Proteomes" id="UP000631114">
    <property type="component" value="Unassembled WGS sequence"/>
</dbReference>
<feature type="region of interest" description="Disordered" evidence="1">
    <location>
        <begin position="614"/>
        <end position="633"/>
    </location>
</feature>
<feature type="compositionally biased region" description="Low complexity" evidence="1">
    <location>
        <begin position="989"/>
        <end position="1002"/>
    </location>
</feature>